<sequence length="133" mass="13977">MAKFIISLIAAVAFCYLAEAVTSGDYHAAINRVATLERQSAQTRLNTALAPSPASTPLAHACIGAVRARSYREINLALVAVENQLRADAATKTDADLAAVTLEQVTQQVTDAIHSAVDAVVTRLEGEAANCQV</sequence>
<proteinExistence type="evidence at transcript level"/>
<evidence type="ECO:0000313" key="2">
    <source>
        <dbReference type="EMBL" id="BAN20436.1"/>
    </source>
</evidence>
<feature type="signal peptide" evidence="1">
    <location>
        <begin position="1"/>
        <end position="20"/>
    </location>
</feature>
<keyword evidence="1" id="KW-0732">Signal</keyword>
<feature type="chain" id="PRO_5004372528" evidence="1">
    <location>
        <begin position="21"/>
        <end position="133"/>
    </location>
</feature>
<name>R4WNK2_RIPPE</name>
<dbReference type="EMBL" id="AK417221">
    <property type="protein sequence ID" value="BAN20436.1"/>
    <property type="molecule type" value="mRNA"/>
</dbReference>
<accession>R4WNK2</accession>
<reference evidence="2" key="1">
    <citation type="journal article" date="2013" name="PLoS ONE">
        <title>Gene expression in gut symbiotic organ of stinkbug affected by extracellular bacterial symbiont.</title>
        <authorList>
            <person name="Futahashi R."/>
            <person name="Tanaka K."/>
            <person name="Tanahashi M."/>
            <person name="Nikoh N."/>
            <person name="Kikuchi Y."/>
            <person name="Lee B.L."/>
            <person name="Fukatsu T."/>
        </authorList>
    </citation>
    <scope>NUCLEOTIDE SEQUENCE</scope>
    <source>
        <tissue evidence="2">Midgut</tissue>
    </source>
</reference>
<evidence type="ECO:0000256" key="1">
    <source>
        <dbReference type="SAM" id="SignalP"/>
    </source>
</evidence>
<organism evidence="2">
    <name type="scientific">Riptortus pedestris</name>
    <name type="common">Bean bug</name>
    <dbReference type="NCBI Taxonomy" id="329032"/>
    <lineage>
        <taxon>Eukaryota</taxon>
        <taxon>Metazoa</taxon>
        <taxon>Ecdysozoa</taxon>
        <taxon>Arthropoda</taxon>
        <taxon>Hexapoda</taxon>
        <taxon>Insecta</taxon>
        <taxon>Pterygota</taxon>
        <taxon>Neoptera</taxon>
        <taxon>Paraneoptera</taxon>
        <taxon>Hemiptera</taxon>
        <taxon>Heteroptera</taxon>
        <taxon>Panheteroptera</taxon>
        <taxon>Pentatomomorpha</taxon>
        <taxon>Coreoidea</taxon>
        <taxon>Alydidae</taxon>
        <taxon>Riptortus</taxon>
    </lineage>
</organism>
<dbReference type="AlphaFoldDB" id="R4WNK2"/>
<protein>
    <submittedName>
        <fullName evidence="2">Uncharacterized protein</fullName>
    </submittedName>
</protein>